<comment type="caution">
    <text evidence="1">The sequence shown here is derived from an EMBL/GenBank/DDBJ whole genome shotgun (WGS) entry which is preliminary data.</text>
</comment>
<organism evidence="1 2">
    <name type="scientific">Eiseniibacteriota bacterium</name>
    <dbReference type="NCBI Taxonomy" id="2212470"/>
    <lineage>
        <taxon>Bacteria</taxon>
        <taxon>Candidatus Eiseniibacteriota</taxon>
    </lineage>
</organism>
<protein>
    <submittedName>
        <fullName evidence="1">Uncharacterized protein</fullName>
    </submittedName>
</protein>
<gene>
    <name evidence="1" type="ORF">E6K76_02010</name>
</gene>
<dbReference type="Proteomes" id="UP000316852">
    <property type="component" value="Unassembled WGS sequence"/>
</dbReference>
<dbReference type="Pfam" id="PF15956">
    <property type="entry name" value="DUF4760"/>
    <property type="match status" value="1"/>
</dbReference>
<name>A0A538T9W1_UNCEI</name>
<sequence length="147" mass="17877">MPRPSSEDVALILHLYELRRDPELRRARAYMLSEFAAKSWEEVRRHYLTGDEVDRHLRMATSYWEMVAAFVNRGLLNEELFFDTHGEDIVIWKKMEPIVKDARKHIRPTWLWNLERMARRHQAWRERTYRVADRMIQADSKPRAKKK</sequence>
<proteinExistence type="predicted"/>
<dbReference type="EMBL" id="VBOW01000014">
    <property type="protein sequence ID" value="TMQ60433.1"/>
    <property type="molecule type" value="Genomic_DNA"/>
</dbReference>
<dbReference type="AlphaFoldDB" id="A0A538T9W1"/>
<reference evidence="1 2" key="1">
    <citation type="journal article" date="2019" name="Nat. Microbiol.">
        <title>Mediterranean grassland soil C-N compound turnover is dependent on rainfall and depth, and is mediated by genomically divergent microorganisms.</title>
        <authorList>
            <person name="Diamond S."/>
            <person name="Andeer P.F."/>
            <person name="Li Z."/>
            <person name="Crits-Christoph A."/>
            <person name="Burstein D."/>
            <person name="Anantharaman K."/>
            <person name="Lane K.R."/>
            <person name="Thomas B.C."/>
            <person name="Pan C."/>
            <person name="Northen T.R."/>
            <person name="Banfield J.F."/>
        </authorList>
    </citation>
    <scope>NUCLEOTIDE SEQUENCE [LARGE SCALE GENOMIC DNA]</scope>
    <source>
        <strain evidence="1">WS_6</strain>
    </source>
</reference>
<evidence type="ECO:0000313" key="2">
    <source>
        <dbReference type="Proteomes" id="UP000316852"/>
    </source>
</evidence>
<dbReference type="InterPro" id="IPR031876">
    <property type="entry name" value="DUF4760"/>
</dbReference>
<evidence type="ECO:0000313" key="1">
    <source>
        <dbReference type="EMBL" id="TMQ60433.1"/>
    </source>
</evidence>
<accession>A0A538T9W1</accession>